<evidence type="ECO:0000256" key="1">
    <source>
        <dbReference type="ARBA" id="ARBA00023015"/>
    </source>
</evidence>
<evidence type="ECO:0000256" key="3">
    <source>
        <dbReference type="ARBA" id="ARBA00023163"/>
    </source>
</evidence>
<keyword evidence="3" id="KW-0804">Transcription</keyword>
<name>A0A942UXL8_9BACI</name>
<evidence type="ECO:0000259" key="4">
    <source>
        <dbReference type="PROSITE" id="PS50995"/>
    </source>
</evidence>
<dbReference type="InterPro" id="IPR036390">
    <property type="entry name" value="WH_DNA-bd_sf"/>
</dbReference>
<comment type="caution">
    <text evidence="5">The sequence shown here is derived from an EMBL/GenBank/DDBJ whole genome shotgun (WGS) entry which is preliminary data.</text>
</comment>
<dbReference type="Proteomes" id="UP000676456">
    <property type="component" value="Unassembled WGS sequence"/>
</dbReference>
<proteinExistence type="predicted"/>
<keyword evidence="2" id="KW-0238">DNA-binding</keyword>
<dbReference type="SUPFAM" id="SSF46785">
    <property type="entry name" value="Winged helix' DNA-binding domain"/>
    <property type="match status" value="1"/>
</dbReference>
<dbReference type="SMART" id="SM00347">
    <property type="entry name" value="HTH_MARR"/>
    <property type="match status" value="1"/>
</dbReference>
<evidence type="ECO:0000256" key="2">
    <source>
        <dbReference type="ARBA" id="ARBA00023125"/>
    </source>
</evidence>
<dbReference type="Gene3D" id="1.10.10.10">
    <property type="entry name" value="Winged helix-like DNA-binding domain superfamily/Winged helix DNA-binding domain"/>
    <property type="match status" value="1"/>
</dbReference>
<keyword evidence="1" id="KW-0805">Transcription regulation</keyword>
<dbReference type="PROSITE" id="PS50995">
    <property type="entry name" value="HTH_MARR_2"/>
    <property type="match status" value="1"/>
</dbReference>
<gene>
    <name evidence="5" type="ORF">KHA91_18290</name>
</gene>
<sequence length="141" mass="16725">MTDYHEFFHQFFQVTRQLSKKMNEQLADLDLYSAQWTVIYLLKNNGPSTQAELCHYLNVEAPTMTRTITRLEEAGWVLKTNGRNKREKMIQLSDKAIEMYPLWKEAIQKFEAQVMDAIPEDSQKIIQITFQQMMTNLKEEE</sequence>
<reference evidence="5 6" key="1">
    <citation type="submission" date="2021-05" db="EMBL/GenBank/DDBJ databases">
        <title>Novel Bacillus species.</title>
        <authorList>
            <person name="Liu G."/>
        </authorList>
    </citation>
    <scope>NUCLEOTIDE SEQUENCE [LARGE SCALE GENOMIC DNA]</scope>
    <source>
        <strain evidence="5 6">FJAT-49682</strain>
    </source>
</reference>
<dbReference type="Pfam" id="PF01047">
    <property type="entry name" value="MarR"/>
    <property type="match status" value="1"/>
</dbReference>
<dbReference type="InterPro" id="IPR000835">
    <property type="entry name" value="HTH_MarR-typ"/>
</dbReference>
<keyword evidence="6" id="KW-1185">Reference proteome</keyword>
<dbReference type="AlphaFoldDB" id="A0A942UXL8"/>
<accession>A0A942UXL8</accession>
<dbReference type="PANTHER" id="PTHR42756">
    <property type="entry name" value="TRANSCRIPTIONAL REGULATOR, MARR"/>
    <property type="match status" value="1"/>
</dbReference>
<protein>
    <submittedName>
        <fullName evidence="5">MarR family transcriptional regulator</fullName>
    </submittedName>
</protein>
<evidence type="ECO:0000313" key="5">
    <source>
        <dbReference type="EMBL" id="MBS4224664.1"/>
    </source>
</evidence>
<dbReference type="RefSeq" id="WP_213099707.1">
    <property type="nucleotide sequence ID" value="NZ_JAGYPH010000004.1"/>
</dbReference>
<dbReference type="GO" id="GO:0003700">
    <property type="term" value="F:DNA-binding transcription factor activity"/>
    <property type="evidence" value="ECO:0007669"/>
    <property type="project" value="InterPro"/>
</dbReference>
<organism evidence="5 6">
    <name type="scientific">Lederbergia citrea</name>
    <dbReference type="NCBI Taxonomy" id="2833581"/>
    <lineage>
        <taxon>Bacteria</taxon>
        <taxon>Bacillati</taxon>
        <taxon>Bacillota</taxon>
        <taxon>Bacilli</taxon>
        <taxon>Bacillales</taxon>
        <taxon>Bacillaceae</taxon>
        <taxon>Lederbergia</taxon>
    </lineage>
</organism>
<dbReference type="InterPro" id="IPR036388">
    <property type="entry name" value="WH-like_DNA-bd_sf"/>
</dbReference>
<dbReference type="EMBL" id="JAGYPN010000004">
    <property type="protein sequence ID" value="MBS4224664.1"/>
    <property type="molecule type" value="Genomic_DNA"/>
</dbReference>
<dbReference type="GO" id="GO:0003677">
    <property type="term" value="F:DNA binding"/>
    <property type="evidence" value="ECO:0007669"/>
    <property type="project" value="UniProtKB-KW"/>
</dbReference>
<dbReference type="PANTHER" id="PTHR42756:SF1">
    <property type="entry name" value="TRANSCRIPTIONAL REPRESSOR OF EMRAB OPERON"/>
    <property type="match status" value="1"/>
</dbReference>
<feature type="domain" description="HTH marR-type" evidence="4">
    <location>
        <begin position="4"/>
        <end position="135"/>
    </location>
</feature>
<evidence type="ECO:0000313" key="6">
    <source>
        <dbReference type="Proteomes" id="UP000676456"/>
    </source>
</evidence>